<keyword evidence="3" id="KW-0347">Helicase</keyword>
<dbReference type="STRING" id="658196.A0A397T960"/>
<gene>
    <name evidence="8" type="ORF">C1645_875322</name>
</gene>
<dbReference type="PROSITE" id="PS51192">
    <property type="entry name" value="HELICASE_ATP_BIND_1"/>
    <property type="match status" value="1"/>
</dbReference>
<evidence type="ECO:0000256" key="2">
    <source>
        <dbReference type="ARBA" id="ARBA00022801"/>
    </source>
</evidence>
<dbReference type="Pfam" id="PF23002">
    <property type="entry name" value="PIN-like_DDX60"/>
    <property type="match status" value="1"/>
</dbReference>
<name>A0A397T960_9GLOM</name>
<reference evidence="8 9" key="1">
    <citation type="submission" date="2018-06" db="EMBL/GenBank/DDBJ databases">
        <title>Comparative genomics reveals the genomic features of Rhizophagus irregularis, R. cerebriforme, R. diaphanum and Gigaspora rosea, and their symbiotic lifestyle signature.</title>
        <authorList>
            <person name="Morin E."/>
            <person name="San Clemente H."/>
            <person name="Chen E.C.H."/>
            <person name="De La Providencia I."/>
            <person name="Hainaut M."/>
            <person name="Kuo A."/>
            <person name="Kohler A."/>
            <person name="Murat C."/>
            <person name="Tang N."/>
            <person name="Roy S."/>
            <person name="Loubradou J."/>
            <person name="Henrissat B."/>
            <person name="Grigoriev I.V."/>
            <person name="Corradi N."/>
            <person name="Roux C."/>
            <person name="Martin F.M."/>
        </authorList>
    </citation>
    <scope>NUCLEOTIDE SEQUENCE [LARGE SCALE GENOMIC DNA]</scope>
    <source>
        <strain evidence="8 9">DAOM 227022</strain>
    </source>
</reference>
<evidence type="ECO:0000256" key="4">
    <source>
        <dbReference type="ARBA" id="ARBA00022840"/>
    </source>
</evidence>
<dbReference type="InterPro" id="IPR027417">
    <property type="entry name" value="P-loop_NTPase"/>
</dbReference>
<dbReference type="OrthoDB" id="2320933at2759"/>
<dbReference type="Pfam" id="PF00271">
    <property type="entry name" value="Helicase_C"/>
    <property type="match status" value="1"/>
</dbReference>
<feature type="compositionally biased region" description="Basic and acidic residues" evidence="5">
    <location>
        <begin position="1547"/>
        <end position="1557"/>
    </location>
</feature>
<dbReference type="GO" id="GO:0005524">
    <property type="term" value="F:ATP binding"/>
    <property type="evidence" value="ECO:0007669"/>
    <property type="project" value="UniProtKB-KW"/>
</dbReference>
<protein>
    <recommendedName>
        <fullName evidence="10">P-loop containing nucleoside triphosphate hydrolase protein</fullName>
    </recommendedName>
</protein>
<keyword evidence="1" id="KW-0547">Nucleotide-binding</keyword>
<dbReference type="InterPro" id="IPR055124">
    <property type="entry name" value="PIN-like_DDX60"/>
</dbReference>
<feature type="compositionally biased region" description="Low complexity" evidence="5">
    <location>
        <begin position="579"/>
        <end position="595"/>
    </location>
</feature>
<sequence length="2107" mass="244655">MDEKNERWLNEWYCKCRNKYIDLGNFGGGELFVIEGDSLLFKFLYDPETDFIDFSQPFGGGQFLALAFLVENFLKKLKEREFAFFHIVFFDVHESIWNNRPKLRLAREIIINHLKSRDTKVPIFTFNNWWDENWKDYLDDKQPLFILTGDGSTENLKIKASKDYVDKEIDVSSIYGIATKNSLRLTIILRAFIFYSLHMDMPVALLSGMEFRDSHVYSFVFERSFNVDLKTKKKLIDIKDFTIKVLKKYDEKSLWLNGSVEDFNLISSIKDLLISQECLDVWSKGGKRIALILLSLTGVLINNNDKSDFHYLAKIFLLHIILLDYLPLKLRVIPPVDEENTKAKDRVELFLQILYSYCAKIYISDILHEATKNFQDLNNNLYDLLDARLFVSLIQFQCDGHLNFNSFLTTDIKNQFDDYWNLLKRLCECNGLNSLNVDDENFNKEFEIKSYEKSYLEYVKKPSLLPFEHEFFTDCLEDMNINLNENSKIKIDEPRYGLIEEVDYDESTYNFSLKLSKSNKAVEKSSAYYEKHKNSMERRAYQQYVRFLENYAASLNGTQGYYRQKIIVERSTRRETLKASKASSKASSKPVTKQTKSTKKESTGVKKAREKIEQETLKSSRITSDQYLDDALKEILKDGNIRNQLNALNVKLEKTDKIKHPFTMLRGQFKKLELFMKLWIDNCMNSQAKKDFTILVDILHQVFYIAQNFPTYFDPKLKDILVKVLRRLKLKNCKDRMKGFPTTTTNEKPFKLDFPGDWVDLSAGMSDARFQMLYAGHLMDRNTNSVDDSRVPHFRPDSWQVDVLDVIDKDESALICCPTSSGKTFISFYAMEKVLKESDDGILVYVSPTKALVNQVTAEVYGRFEKSYDHGDKSTWGIYTREYRENHEKCQILITIPQMLETLLFSPRRASWARNVKRIILDEIHMIGSEGGEFYDRLLLLSKSIPILALSATVGNPEPFNEWMARSRHRRGQRMRLIKSTKRFSDLQQYVYLPQFPLPSLLETTINPKENMRQNSSIVPINPIFSLSMSILKEYGFPGDMKLVPSQCVQLWDVMKKYAGENPPHGLDELDPDVYFKDIGYIVKDDADEYEQKLKEVFKIYAKDDSLSDIIASTIEELGNDIKNGFSKLESTANTTQCVQLWDVMKEHVGDNPPDGFGKLNPDVYFKNIKNIVRDDVDDYEKKLGRVFIKCFQLWDALKESVGDNPPNGLDKLEPNVYFKDFERIFRKDVDEYEQKLKEVFKNQALETAIGELIICIKSENVDKDKRKQLWKVLKESTSDNPPNGLDELNPDKFFKDIGNANDINEYEQKLKEVFKNQVIETTIGELITCIKSENVDKDKQKQLWDVMKKQAGDEPPNGFDELNPDKIKDINNIDEYEQKLRGIFKNKVMELAIGKLISFIKSKDVDKDKQKQLWDLMKDHADDNSTKGLDELNPSIYFKNIKDINNIDEYEQKLREIFKNQVIDSAIGRLITYIKNGLTKLESTSNELTNELDVYGDKFLEKGIVPLLCELSAQEKLPAILFHFDEKGCVELAMNIVNQLELAEKEKRENDPDYQARKKAAMSQKETYEKDLKRRRDKKSTSAPPEDDIPLEEPIPTFFDWEAHDPNFTFVDQKGRTTTEEFEEIVEPLRYKVNDNLKLLIAALERGIGVHHTDLPRKYLSAVEILFRRRYLRVIIATGTLALGINMPCKTTVFVGDSISLTALQYRQMSGRSGRRGFDPLGHVVFFGITLTKIIRLLMSRLPNLSRHFPLSTSLTLRSFNFINKCKTINDDDYDYAINTIKGFFGESFFFLGKEYLPERIKYHLRFSVEYLRRESLLGPNGNLINLSAMVSHLNYNEPSNFAFAVLFKHGVFHRICSKSKTNEKLMNDLILILSHLFNRIKLRKISEDWYKNTESLSKIVLSPLPKKVNNILEEHNERVLDIYTDYVVTFARNNAAEMGPDNTLPLSSIKIPPKCLDQKLLDTDPLISKLKSTAISFIARSPFIAMGGSLGDIFNNLEDLAHHLHSEIYLDLHSIPFIKTDEILNAYISDFFSHGQEKAIVEANGIRRGEVWQVLNEFFGVLSSIVISLRERNFSDGLEEREEEVLRGFEMVLQHFWEKFVQTWV</sequence>
<evidence type="ECO:0000259" key="7">
    <source>
        <dbReference type="PROSITE" id="PS51194"/>
    </source>
</evidence>
<dbReference type="PANTHER" id="PTHR44533:SF4">
    <property type="entry name" value="DEAD_H RNA HELICASE, PUTATIVE-RELATED"/>
    <property type="match status" value="1"/>
</dbReference>
<dbReference type="EMBL" id="QKYT01000148">
    <property type="protein sequence ID" value="RIA91601.1"/>
    <property type="molecule type" value="Genomic_DNA"/>
</dbReference>
<dbReference type="Pfam" id="PF26076">
    <property type="entry name" value="WHD_DDX60"/>
    <property type="match status" value="1"/>
</dbReference>
<feature type="region of interest" description="Disordered" evidence="5">
    <location>
        <begin position="577"/>
        <end position="607"/>
    </location>
</feature>
<dbReference type="GO" id="GO:0003676">
    <property type="term" value="F:nucleic acid binding"/>
    <property type="evidence" value="ECO:0007669"/>
    <property type="project" value="InterPro"/>
</dbReference>
<dbReference type="PANTHER" id="PTHR44533">
    <property type="entry name" value="DEAD/H RNA HELICASE, PUTATIVE-RELATED"/>
    <property type="match status" value="1"/>
</dbReference>
<feature type="domain" description="Helicase ATP-binding" evidence="6">
    <location>
        <begin position="804"/>
        <end position="972"/>
    </location>
</feature>
<dbReference type="InterPro" id="IPR011545">
    <property type="entry name" value="DEAD/DEAH_box_helicase_dom"/>
</dbReference>
<dbReference type="InterPro" id="IPR014001">
    <property type="entry name" value="Helicase_ATP-bd"/>
</dbReference>
<evidence type="ECO:0000313" key="9">
    <source>
        <dbReference type="Proteomes" id="UP000265703"/>
    </source>
</evidence>
<keyword evidence="4" id="KW-0067">ATP-binding</keyword>
<organism evidence="8 9">
    <name type="scientific">Glomus cerebriforme</name>
    <dbReference type="NCBI Taxonomy" id="658196"/>
    <lineage>
        <taxon>Eukaryota</taxon>
        <taxon>Fungi</taxon>
        <taxon>Fungi incertae sedis</taxon>
        <taxon>Mucoromycota</taxon>
        <taxon>Glomeromycotina</taxon>
        <taxon>Glomeromycetes</taxon>
        <taxon>Glomerales</taxon>
        <taxon>Glomeraceae</taxon>
        <taxon>Glomus</taxon>
    </lineage>
</organism>
<feature type="domain" description="Helicase C-terminal" evidence="7">
    <location>
        <begin position="1595"/>
        <end position="1762"/>
    </location>
</feature>
<evidence type="ECO:0008006" key="10">
    <source>
        <dbReference type="Google" id="ProtNLM"/>
    </source>
</evidence>
<proteinExistence type="predicted"/>
<evidence type="ECO:0000259" key="6">
    <source>
        <dbReference type="PROSITE" id="PS51192"/>
    </source>
</evidence>
<dbReference type="PROSITE" id="PS51194">
    <property type="entry name" value="HELICASE_CTER"/>
    <property type="match status" value="1"/>
</dbReference>
<dbReference type="SUPFAM" id="SSF52540">
    <property type="entry name" value="P-loop containing nucleoside triphosphate hydrolases"/>
    <property type="match status" value="2"/>
</dbReference>
<dbReference type="GO" id="GO:0005737">
    <property type="term" value="C:cytoplasm"/>
    <property type="evidence" value="ECO:0007669"/>
    <property type="project" value="TreeGrafter"/>
</dbReference>
<dbReference type="GO" id="GO:0004386">
    <property type="term" value="F:helicase activity"/>
    <property type="evidence" value="ECO:0007669"/>
    <property type="project" value="UniProtKB-KW"/>
</dbReference>
<evidence type="ECO:0000256" key="3">
    <source>
        <dbReference type="ARBA" id="ARBA00022806"/>
    </source>
</evidence>
<dbReference type="Gene3D" id="3.40.50.300">
    <property type="entry name" value="P-loop containing nucleotide triphosphate hydrolases"/>
    <property type="match status" value="2"/>
</dbReference>
<dbReference type="FunFam" id="3.40.50.300:FF:001039">
    <property type="entry name" value="ATP-dependent RNA helicase DDX60"/>
    <property type="match status" value="1"/>
</dbReference>
<dbReference type="SMART" id="SM00487">
    <property type="entry name" value="DEXDc"/>
    <property type="match status" value="1"/>
</dbReference>
<dbReference type="InterPro" id="IPR001650">
    <property type="entry name" value="Helicase_C-like"/>
</dbReference>
<evidence type="ECO:0000313" key="8">
    <source>
        <dbReference type="EMBL" id="RIA91601.1"/>
    </source>
</evidence>
<evidence type="ECO:0000256" key="1">
    <source>
        <dbReference type="ARBA" id="ARBA00022741"/>
    </source>
</evidence>
<evidence type="ECO:0000256" key="5">
    <source>
        <dbReference type="SAM" id="MobiDB-lite"/>
    </source>
</evidence>
<dbReference type="InterPro" id="IPR059032">
    <property type="entry name" value="WHD_DDX60"/>
</dbReference>
<dbReference type="Pfam" id="PF00270">
    <property type="entry name" value="DEAD"/>
    <property type="match status" value="1"/>
</dbReference>
<dbReference type="SMART" id="SM00490">
    <property type="entry name" value="HELICc"/>
    <property type="match status" value="1"/>
</dbReference>
<dbReference type="Proteomes" id="UP000265703">
    <property type="component" value="Unassembled WGS sequence"/>
</dbReference>
<dbReference type="GO" id="GO:0016787">
    <property type="term" value="F:hydrolase activity"/>
    <property type="evidence" value="ECO:0007669"/>
    <property type="project" value="UniProtKB-KW"/>
</dbReference>
<dbReference type="InterPro" id="IPR052431">
    <property type="entry name" value="SKI2_subfamily_helicases"/>
</dbReference>
<keyword evidence="9" id="KW-1185">Reference proteome</keyword>
<keyword evidence="2" id="KW-0378">Hydrolase</keyword>
<comment type="caution">
    <text evidence="8">The sequence shown here is derived from an EMBL/GenBank/DDBJ whole genome shotgun (WGS) entry which is preliminary data.</text>
</comment>
<feature type="region of interest" description="Disordered" evidence="5">
    <location>
        <begin position="1547"/>
        <end position="1593"/>
    </location>
</feature>
<accession>A0A397T960</accession>